<keyword evidence="4" id="KW-0378">Hydrolase</keyword>
<evidence type="ECO:0000256" key="3">
    <source>
        <dbReference type="ARBA" id="ARBA00022670"/>
    </source>
</evidence>
<dbReference type="Pfam" id="PF07859">
    <property type="entry name" value="Abhydrolase_3"/>
    <property type="match status" value="1"/>
</dbReference>
<evidence type="ECO:0000313" key="7">
    <source>
        <dbReference type="EMBL" id="CRK23678.1"/>
    </source>
</evidence>
<dbReference type="Gene3D" id="3.40.50.1820">
    <property type="entry name" value="alpha/beta hydrolase"/>
    <property type="match status" value="2"/>
</dbReference>
<keyword evidence="2" id="KW-0121">Carboxypeptidase</keyword>
<evidence type="ECO:0000256" key="4">
    <source>
        <dbReference type="ARBA" id="ARBA00022801"/>
    </source>
</evidence>
<gene>
    <name evidence="7" type="ORF">BN1723_013069</name>
</gene>
<dbReference type="GO" id="GO:0004185">
    <property type="term" value="F:serine-type carboxypeptidase activity"/>
    <property type="evidence" value="ECO:0007669"/>
    <property type="project" value="InterPro"/>
</dbReference>
<keyword evidence="3" id="KW-0645">Protease</keyword>
<organism evidence="7 8">
    <name type="scientific">Verticillium longisporum</name>
    <name type="common">Verticillium dahliae var. longisporum</name>
    <dbReference type="NCBI Taxonomy" id="100787"/>
    <lineage>
        <taxon>Eukaryota</taxon>
        <taxon>Fungi</taxon>
        <taxon>Dikarya</taxon>
        <taxon>Ascomycota</taxon>
        <taxon>Pezizomycotina</taxon>
        <taxon>Sordariomycetes</taxon>
        <taxon>Hypocreomycetidae</taxon>
        <taxon>Glomerellales</taxon>
        <taxon>Plectosphaerellaceae</taxon>
        <taxon>Verticillium</taxon>
    </lineage>
</organism>
<dbReference type="Pfam" id="PF00450">
    <property type="entry name" value="Peptidase_S10"/>
    <property type="match status" value="1"/>
</dbReference>
<name>A0A0G4LNP7_VERLO</name>
<dbReference type="AlphaFoldDB" id="A0A0G4LNP7"/>
<reference evidence="8" key="1">
    <citation type="submission" date="2015-05" db="EMBL/GenBank/DDBJ databases">
        <authorList>
            <person name="Fogelqvist Johan"/>
        </authorList>
    </citation>
    <scope>NUCLEOTIDE SEQUENCE [LARGE SCALE GENOMIC DNA]</scope>
</reference>
<dbReference type="InterPro" id="IPR001563">
    <property type="entry name" value="Peptidase_S10"/>
</dbReference>
<proteinExistence type="inferred from homology"/>
<evidence type="ECO:0000256" key="5">
    <source>
        <dbReference type="ARBA" id="ARBA00023180"/>
    </source>
</evidence>
<evidence type="ECO:0000259" key="6">
    <source>
        <dbReference type="Pfam" id="PF07859"/>
    </source>
</evidence>
<dbReference type="Proteomes" id="UP000045706">
    <property type="component" value="Unassembled WGS sequence"/>
</dbReference>
<dbReference type="EMBL" id="CVQI01015113">
    <property type="protein sequence ID" value="CRK23678.1"/>
    <property type="molecule type" value="Genomic_DNA"/>
</dbReference>
<evidence type="ECO:0000256" key="1">
    <source>
        <dbReference type="ARBA" id="ARBA00009431"/>
    </source>
</evidence>
<dbReference type="InterPro" id="IPR013094">
    <property type="entry name" value="AB_hydrolase_3"/>
</dbReference>
<sequence>MIASASPHNCFANRFRHDVFKGQEPQACSRADLLFALPLRKLETNNCHTYATLKMSDSDGGRPIEARKDPENAPLSIWMNGGPGSSSMGGLLYENGPCFVNPDSNTTRLNPWSWNNEVNMLYIDQPVQVGFSYDTLRNVTRNLLGSVQTLRPAFSTSSARRYAGCGIKLCASTTWVSIEHLPVASSCSVLLPTSVGDQQADMTSDSSTPDSVELTPWEVRTLPWRRRLIYIRAVFTFLSGVVRSKLSPEAQNLHWRQRLALSALQSKSALLTSRQRTFGSSGTSAGHLIREYCHAKGLSLRSVTVSNAGAQPFAAPPAILHFITPASAPATGLIVFYAYGGGYAAPIAVLGHIPMALRAAKTISAKKVVFIEYSLTPRHPYPSQLVQAASGLQTLLDVEGVKASEVVAMGDSAGGHLIASLLAHIAVPSPYALPVDLHGDQLAAAVMISPWIAMTTDQASFDTNEATDFLDRPAALLFKCGFAPNVGEPWANLIDAPDSAHVWNSVFRPATGKPVVRKAMVLTGTSEVLMDSNVAFGKVHLRGGDLVVDRKTDVPARFPDADYVFVAAVEEAHTQTILGCCCGLR</sequence>
<evidence type="ECO:0000256" key="2">
    <source>
        <dbReference type="ARBA" id="ARBA00022645"/>
    </source>
</evidence>
<dbReference type="GO" id="GO:0006508">
    <property type="term" value="P:proteolysis"/>
    <property type="evidence" value="ECO:0007669"/>
    <property type="project" value="UniProtKB-KW"/>
</dbReference>
<keyword evidence="5" id="KW-0325">Glycoprotein</keyword>
<accession>A0A0G4LNP7</accession>
<protein>
    <recommendedName>
        <fullName evidence="6">Alpha/beta hydrolase fold-3 domain-containing protein</fullName>
    </recommendedName>
</protein>
<dbReference type="InterPro" id="IPR050300">
    <property type="entry name" value="GDXG_lipolytic_enzyme"/>
</dbReference>
<dbReference type="PRINTS" id="PR00724">
    <property type="entry name" value="CRBOXYPTASEC"/>
</dbReference>
<dbReference type="PANTHER" id="PTHR48081">
    <property type="entry name" value="AB HYDROLASE SUPERFAMILY PROTEIN C4A8.06C"/>
    <property type="match status" value="1"/>
</dbReference>
<comment type="similarity">
    <text evidence="1">Belongs to the peptidase S10 family.</text>
</comment>
<dbReference type="SUPFAM" id="SSF53474">
    <property type="entry name" value="alpha/beta-Hydrolases"/>
    <property type="match status" value="2"/>
</dbReference>
<dbReference type="InterPro" id="IPR029058">
    <property type="entry name" value="AB_hydrolase_fold"/>
</dbReference>
<dbReference type="PANTHER" id="PTHR48081:SF18">
    <property type="entry name" value="ALPHA_BETA HYDROLASE FOLD-3 DOMAIN-CONTAINING PROTEIN"/>
    <property type="match status" value="1"/>
</dbReference>
<feature type="domain" description="Alpha/beta hydrolase fold-3" evidence="6">
    <location>
        <begin position="335"/>
        <end position="538"/>
    </location>
</feature>
<evidence type="ECO:0000313" key="8">
    <source>
        <dbReference type="Proteomes" id="UP000045706"/>
    </source>
</evidence>